<dbReference type="InterPro" id="IPR033880">
    <property type="entry name" value="SPFH_YdjI"/>
</dbReference>
<sequence length="187" mass="21216">FYEFEDPSGILVAAKIPVNGSADLYSGTAIVVKANQCALFIYKGKITDILLEGTHRVKTENFPLLTRLANWQFGFESPLRCEMWFFTSTVYANRRWGTTQPVIYDFPNYRAVPIRAYGIFNVVVRDPQKVFMTLIGNRSSYDISELEGFVQAQITELLPKALLVIPSLEELNKSQKCRLKGVAFTCQ</sequence>
<feature type="domain" description="SPFH" evidence="1">
    <location>
        <begin position="25"/>
        <end position="162"/>
    </location>
</feature>
<accession>D9PN83</accession>
<feature type="non-terminal residue" evidence="2">
    <location>
        <position position="1"/>
    </location>
</feature>
<evidence type="ECO:0000313" key="2">
    <source>
        <dbReference type="EMBL" id="EFK94984.1"/>
    </source>
</evidence>
<dbReference type="PANTHER" id="PTHR37826">
    <property type="entry name" value="FLOTILLIN BAND_7_5 DOMAIN PROTEIN"/>
    <property type="match status" value="1"/>
</dbReference>
<proteinExistence type="predicted"/>
<evidence type="ECO:0000259" key="1">
    <source>
        <dbReference type="Pfam" id="PF13421"/>
    </source>
</evidence>
<dbReference type="Pfam" id="PF13421">
    <property type="entry name" value="Band_7_1"/>
    <property type="match status" value="1"/>
</dbReference>
<dbReference type="CDD" id="cd03408">
    <property type="entry name" value="SPFH_like_u1"/>
    <property type="match status" value="1"/>
</dbReference>
<protein>
    <recommendedName>
        <fullName evidence="1">SPFH domain-containing protein</fullName>
    </recommendedName>
</protein>
<name>D9PN83_9ZZZZ</name>
<dbReference type="EMBL" id="ADZX01000927">
    <property type="protein sequence ID" value="EFK94984.1"/>
    <property type="molecule type" value="Genomic_DNA"/>
</dbReference>
<reference evidence="2" key="1">
    <citation type="submission" date="2010-07" db="EMBL/GenBank/DDBJ databases">
        <authorList>
            <consortium name="CONSOLIDER consortium CSD2007-00005"/>
            <person name="Guazzaroni M.-E."/>
            <person name="Richter M."/>
            <person name="Garcia-Salamanca A."/>
            <person name="Yarza P."/>
            <person name="Ferrer M."/>
        </authorList>
    </citation>
    <scope>NUCLEOTIDE SEQUENCE</scope>
</reference>
<dbReference type="AlphaFoldDB" id="D9PN83"/>
<gene>
    <name evidence="2" type="ORF">LDC_3012</name>
</gene>
<reference evidence="2" key="2">
    <citation type="journal article" date="2011" name="Microb. Ecol.">
        <title>Taxonomic and Functional Metagenomic Profiling of the Microbial Community in the Anoxic Sediment of a Sub-saline Shallow Lake (Laguna de Carrizo, Central Spain).</title>
        <authorList>
            <person name="Ferrer M."/>
            <person name="Guazzaroni M.E."/>
            <person name="Richter M."/>
            <person name="Garcia-Salamanca A."/>
            <person name="Yarza P."/>
            <person name="Suarez-Suarez A."/>
            <person name="Solano J."/>
            <person name="Alcaide M."/>
            <person name="van Dillewijn P."/>
            <person name="Molina-Henares M.A."/>
            <person name="Lopez-Cortes N."/>
            <person name="Al-Ramahi Y."/>
            <person name="Guerrero C."/>
            <person name="Acosta A."/>
            <person name="de Eugenio L.I."/>
            <person name="Martinez V."/>
            <person name="Marques S."/>
            <person name="Rojo F."/>
            <person name="Santero E."/>
            <person name="Genilloud O."/>
            <person name="Perez-Perez J."/>
            <person name="Rossello-Mora R."/>
            <person name="Ramos J.L."/>
        </authorList>
    </citation>
    <scope>NUCLEOTIDE SEQUENCE</scope>
</reference>
<dbReference type="PANTHER" id="PTHR37826:SF2">
    <property type="entry name" value="ZINC-RIBBON DOMAIN-CONTAINING PROTEIN"/>
    <property type="match status" value="1"/>
</dbReference>
<organism evidence="2">
    <name type="scientific">sediment metagenome</name>
    <dbReference type="NCBI Taxonomy" id="749907"/>
    <lineage>
        <taxon>unclassified sequences</taxon>
        <taxon>metagenomes</taxon>
        <taxon>ecological metagenomes</taxon>
    </lineage>
</organism>
<comment type="caution">
    <text evidence="2">The sequence shown here is derived from an EMBL/GenBank/DDBJ whole genome shotgun (WGS) entry which is preliminary data.</text>
</comment>